<dbReference type="EMBL" id="JH711585">
    <property type="protein sequence ID" value="EIW76578.1"/>
    <property type="molecule type" value="Genomic_DNA"/>
</dbReference>
<sequence>MSYIHARRQIAHQRRAGNSSQLLSQLYRKWRKAQKKLQTGDVPGSARICSTIGMPPRAPSPSSSVQMATTGPLVRPSSPSAQLQAGPSSEIDDSDSLIRTANSDESADSSSGLLVTRPTYRLHSGAYATSSSSALGRHRTSVRRLWTHVSQPRYGDLTRS</sequence>
<dbReference type="AlphaFoldDB" id="A0A5M3MBG2"/>
<feature type="compositionally biased region" description="Polar residues" evidence="1">
    <location>
        <begin position="60"/>
        <end position="69"/>
    </location>
</feature>
<comment type="caution">
    <text evidence="2">The sequence shown here is derived from an EMBL/GenBank/DDBJ whole genome shotgun (WGS) entry which is preliminary data.</text>
</comment>
<organism evidence="2 3">
    <name type="scientific">Coniophora puteana (strain RWD-64-598)</name>
    <name type="common">Brown rot fungus</name>
    <dbReference type="NCBI Taxonomy" id="741705"/>
    <lineage>
        <taxon>Eukaryota</taxon>
        <taxon>Fungi</taxon>
        <taxon>Dikarya</taxon>
        <taxon>Basidiomycota</taxon>
        <taxon>Agaricomycotina</taxon>
        <taxon>Agaricomycetes</taxon>
        <taxon>Agaricomycetidae</taxon>
        <taxon>Boletales</taxon>
        <taxon>Coniophorineae</taxon>
        <taxon>Coniophoraceae</taxon>
        <taxon>Coniophora</taxon>
    </lineage>
</organism>
<evidence type="ECO:0000313" key="2">
    <source>
        <dbReference type="EMBL" id="EIW76578.1"/>
    </source>
</evidence>
<evidence type="ECO:0000256" key="1">
    <source>
        <dbReference type="SAM" id="MobiDB-lite"/>
    </source>
</evidence>
<dbReference type="RefSeq" id="XP_007772977.1">
    <property type="nucleotide sequence ID" value="XM_007774787.1"/>
</dbReference>
<name>A0A5M3MBG2_CONPW</name>
<feature type="region of interest" description="Disordered" evidence="1">
    <location>
        <begin position="35"/>
        <end position="112"/>
    </location>
</feature>
<dbReference type="KEGG" id="cput:CONPUDRAFT_92589"/>
<dbReference type="Proteomes" id="UP000053558">
    <property type="component" value="Unassembled WGS sequence"/>
</dbReference>
<feature type="compositionally biased region" description="Polar residues" evidence="1">
    <location>
        <begin position="77"/>
        <end position="87"/>
    </location>
</feature>
<proteinExistence type="predicted"/>
<accession>A0A5M3MBG2</accession>
<gene>
    <name evidence="2" type="ORF">CONPUDRAFT_92589</name>
</gene>
<keyword evidence="3" id="KW-1185">Reference proteome</keyword>
<dbReference type="GeneID" id="19211536"/>
<feature type="compositionally biased region" description="Polar residues" evidence="1">
    <location>
        <begin position="97"/>
        <end position="112"/>
    </location>
</feature>
<reference evidence="3" key="1">
    <citation type="journal article" date="2012" name="Science">
        <title>The Paleozoic origin of enzymatic lignin decomposition reconstructed from 31 fungal genomes.</title>
        <authorList>
            <person name="Floudas D."/>
            <person name="Binder M."/>
            <person name="Riley R."/>
            <person name="Barry K."/>
            <person name="Blanchette R.A."/>
            <person name="Henrissat B."/>
            <person name="Martinez A.T."/>
            <person name="Otillar R."/>
            <person name="Spatafora J.W."/>
            <person name="Yadav J.S."/>
            <person name="Aerts A."/>
            <person name="Benoit I."/>
            <person name="Boyd A."/>
            <person name="Carlson A."/>
            <person name="Copeland A."/>
            <person name="Coutinho P.M."/>
            <person name="de Vries R.P."/>
            <person name="Ferreira P."/>
            <person name="Findley K."/>
            <person name="Foster B."/>
            <person name="Gaskell J."/>
            <person name="Glotzer D."/>
            <person name="Gorecki P."/>
            <person name="Heitman J."/>
            <person name="Hesse C."/>
            <person name="Hori C."/>
            <person name="Igarashi K."/>
            <person name="Jurgens J.A."/>
            <person name="Kallen N."/>
            <person name="Kersten P."/>
            <person name="Kohler A."/>
            <person name="Kuees U."/>
            <person name="Kumar T.K.A."/>
            <person name="Kuo A."/>
            <person name="LaButti K."/>
            <person name="Larrondo L.F."/>
            <person name="Lindquist E."/>
            <person name="Ling A."/>
            <person name="Lombard V."/>
            <person name="Lucas S."/>
            <person name="Lundell T."/>
            <person name="Martin R."/>
            <person name="McLaughlin D.J."/>
            <person name="Morgenstern I."/>
            <person name="Morin E."/>
            <person name="Murat C."/>
            <person name="Nagy L.G."/>
            <person name="Nolan M."/>
            <person name="Ohm R.A."/>
            <person name="Patyshakuliyeva A."/>
            <person name="Rokas A."/>
            <person name="Ruiz-Duenas F.J."/>
            <person name="Sabat G."/>
            <person name="Salamov A."/>
            <person name="Samejima M."/>
            <person name="Schmutz J."/>
            <person name="Slot J.C."/>
            <person name="St John F."/>
            <person name="Stenlid J."/>
            <person name="Sun H."/>
            <person name="Sun S."/>
            <person name="Syed K."/>
            <person name="Tsang A."/>
            <person name="Wiebenga A."/>
            <person name="Young D."/>
            <person name="Pisabarro A."/>
            <person name="Eastwood D.C."/>
            <person name="Martin F."/>
            <person name="Cullen D."/>
            <person name="Grigoriev I.V."/>
            <person name="Hibbett D.S."/>
        </authorList>
    </citation>
    <scope>NUCLEOTIDE SEQUENCE [LARGE SCALE GENOMIC DNA]</scope>
    <source>
        <strain evidence="3">RWD-64-598 SS2</strain>
    </source>
</reference>
<protein>
    <submittedName>
        <fullName evidence="2">Uncharacterized protein</fullName>
    </submittedName>
</protein>
<evidence type="ECO:0000313" key="3">
    <source>
        <dbReference type="Proteomes" id="UP000053558"/>
    </source>
</evidence>